<dbReference type="AlphaFoldDB" id="A0A3M7PBE4"/>
<evidence type="ECO:0000313" key="1">
    <source>
        <dbReference type="EMBL" id="RMZ96416.1"/>
    </source>
</evidence>
<organism evidence="1 2">
    <name type="scientific">Brachionus plicatilis</name>
    <name type="common">Marine rotifer</name>
    <name type="synonym">Brachionus muelleri</name>
    <dbReference type="NCBI Taxonomy" id="10195"/>
    <lineage>
        <taxon>Eukaryota</taxon>
        <taxon>Metazoa</taxon>
        <taxon>Spiralia</taxon>
        <taxon>Gnathifera</taxon>
        <taxon>Rotifera</taxon>
        <taxon>Eurotatoria</taxon>
        <taxon>Monogononta</taxon>
        <taxon>Pseudotrocha</taxon>
        <taxon>Ploima</taxon>
        <taxon>Brachionidae</taxon>
        <taxon>Brachionus</taxon>
    </lineage>
</organism>
<accession>A0A3M7PBE4</accession>
<reference evidence="1 2" key="1">
    <citation type="journal article" date="2018" name="Sci. Rep.">
        <title>Genomic signatures of local adaptation to the degree of environmental predictability in rotifers.</title>
        <authorList>
            <person name="Franch-Gras L."/>
            <person name="Hahn C."/>
            <person name="Garcia-Roger E.M."/>
            <person name="Carmona M.J."/>
            <person name="Serra M."/>
            <person name="Gomez A."/>
        </authorList>
    </citation>
    <scope>NUCLEOTIDE SEQUENCE [LARGE SCALE GENOMIC DNA]</scope>
    <source>
        <strain evidence="1">HYR1</strain>
    </source>
</reference>
<evidence type="ECO:0000313" key="2">
    <source>
        <dbReference type="Proteomes" id="UP000276133"/>
    </source>
</evidence>
<gene>
    <name evidence="1" type="ORF">BpHYR1_040235</name>
</gene>
<proteinExistence type="predicted"/>
<sequence>MVTEKLANDSTYKLVWNDNLEESKPLKTRIQWLLLFETTNNYPHVIGTSTGKIISWTFKCLKH</sequence>
<dbReference type="EMBL" id="REGN01012219">
    <property type="protein sequence ID" value="RMZ96416.1"/>
    <property type="molecule type" value="Genomic_DNA"/>
</dbReference>
<comment type="caution">
    <text evidence="1">The sequence shown here is derived from an EMBL/GenBank/DDBJ whole genome shotgun (WGS) entry which is preliminary data.</text>
</comment>
<name>A0A3M7PBE4_BRAPC</name>
<keyword evidence="2" id="KW-1185">Reference proteome</keyword>
<dbReference type="Proteomes" id="UP000276133">
    <property type="component" value="Unassembled WGS sequence"/>
</dbReference>
<protein>
    <submittedName>
        <fullName evidence="1">Uncharacterized protein</fullName>
    </submittedName>
</protein>